<proteinExistence type="predicted"/>
<name>A0A7W7W3M0_9ACTN</name>
<dbReference type="Proteomes" id="UP000523007">
    <property type="component" value="Unassembled WGS sequence"/>
</dbReference>
<evidence type="ECO:0000313" key="7">
    <source>
        <dbReference type="EMBL" id="MBB4932926.1"/>
    </source>
</evidence>
<dbReference type="Gene3D" id="3.30.565.10">
    <property type="entry name" value="Histidine kinase-like ATPase, C-terminal domain"/>
    <property type="match status" value="1"/>
</dbReference>
<comment type="caution">
    <text evidence="7">The sequence shown here is derived from an EMBL/GenBank/DDBJ whole genome shotgun (WGS) entry which is preliminary data.</text>
</comment>
<evidence type="ECO:0000256" key="1">
    <source>
        <dbReference type="ARBA" id="ARBA00000085"/>
    </source>
</evidence>
<protein>
    <recommendedName>
        <fullName evidence="2">histidine kinase</fullName>
        <ecNumber evidence="2">2.7.13.3</ecNumber>
    </recommendedName>
</protein>
<reference evidence="7 8" key="1">
    <citation type="submission" date="2020-08" db="EMBL/GenBank/DDBJ databases">
        <title>Sequencing the genomes of 1000 actinobacteria strains.</title>
        <authorList>
            <person name="Klenk H.-P."/>
        </authorList>
    </citation>
    <scope>NUCLEOTIDE SEQUENCE [LARGE SCALE GENOMIC DNA]</scope>
    <source>
        <strain evidence="7 8">DSM 102030</strain>
    </source>
</reference>
<dbReference type="PANTHER" id="PTHR24421">
    <property type="entry name" value="NITRATE/NITRITE SENSOR PROTEIN NARX-RELATED"/>
    <property type="match status" value="1"/>
</dbReference>
<evidence type="ECO:0000256" key="4">
    <source>
        <dbReference type="ARBA" id="ARBA00022777"/>
    </source>
</evidence>
<dbReference type="GO" id="GO:0004673">
    <property type="term" value="F:protein histidine kinase activity"/>
    <property type="evidence" value="ECO:0007669"/>
    <property type="project" value="UniProtKB-EC"/>
</dbReference>
<dbReference type="GO" id="GO:0000160">
    <property type="term" value="P:phosphorelay signal transduction system"/>
    <property type="evidence" value="ECO:0007669"/>
    <property type="project" value="UniProtKB-KW"/>
</dbReference>
<gene>
    <name evidence="7" type="ORF">F4561_003746</name>
</gene>
<evidence type="ECO:0000256" key="2">
    <source>
        <dbReference type="ARBA" id="ARBA00012438"/>
    </source>
</evidence>
<dbReference type="InterPro" id="IPR003594">
    <property type="entry name" value="HATPase_dom"/>
</dbReference>
<evidence type="ECO:0000259" key="6">
    <source>
        <dbReference type="Pfam" id="PF02518"/>
    </source>
</evidence>
<dbReference type="CDD" id="cd16917">
    <property type="entry name" value="HATPase_UhpB-NarQ-NarX-like"/>
    <property type="match status" value="1"/>
</dbReference>
<keyword evidence="3" id="KW-0808">Transferase</keyword>
<sequence>MLRNDDDLPTRPRPDLTDLEALIDESRQLGIPVTLEVVNETGRRPPLLVERTIYRLVQEALTNVHKHAGGARTRIRVEHTPDELLLSITNGRGTQPVEQAGLLGGGHGLLGLTERIRLVGGELTAGHTPDGGFQLLARVPIARQETP</sequence>
<dbReference type="PANTHER" id="PTHR24421:SF10">
    <property type="entry name" value="NITRATE_NITRITE SENSOR PROTEIN NARQ"/>
    <property type="match status" value="1"/>
</dbReference>
<keyword evidence="5" id="KW-0902">Two-component regulatory system</keyword>
<dbReference type="InterPro" id="IPR036890">
    <property type="entry name" value="HATPase_C_sf"/>
</dbReference>
<keyword evidence="8" id="KW-1185">Reference proteome</keyword>
<evidence type="ECO:0000256" key="3">
    <source>
        <dbReference type="ARBA" id="ARBA00022679"/>
    </source>
</evidence>
<dbReference type="EC" id="2.7.13.3" evidence="2"/>
<accession>A0A7W7W3M0</accession>
<dbReference type="AlphaFoldDB" id="A0A7W7W3M0"/>
<comment type="catalytic activity">
    <reaction evidence="1">
        <text>ATP + protein L-histidine = ADP + protein N-phospho-L-histidine.</text>
        <dbReference type="EC" id="2.7.13.3"/>
    </reaction>
</comment>
<keyword evidence="4 7" id="KW-0418">Kinase</keyword>
<evidence type="ECO:0000313" key="8">
    <source>
        <dbReference type="Proteomes" id="UP000523007"/>
    </source>
</evidence>
<feature type="domain" description="Histidine kinase/HSP90-like ATPase" evidence="6">
    <location>
        <begin position="50"/>
        <end position="141"/>
    </location>
</feature>
<dbReference type="RefSeq" id="WP_184580624.1">
    <property type="nucleotide sequence ID" value="NZ_JACHJT010000001.1"/>
</dbReference>
<dbReference type="SUPFAM" id="SSF55874">
    <property type="entry name" value="ATPase domain of HSP90 chaperone/DNA topoisomerase II/histidine kinase"/>
    <property type="match status" value="1"/>
</dbReference>
<dbReference type="Pfam" id="PF02518">
    <property type="entry name" value="HATPase_c"/>
    <property type="match status" value="1"/>
</dbReference>
<organism evidence="7 8">
    <name type="scientific">Lipingzhangella halophila</name>
    <dbReference type="NCBI Taxonomy" id="1783352"/>
    <lineage>
        <taxon>Bacteria</taxon>
        <taxon>Bacillati</taxon>
        <taxon>Actinomycetota</taxon>
        <taxon>Actinomycetes</taxon>
        <taxon>Streptosporangiales</taxon>
        <taxon>Nocardiopsidaceae</taxon>
        <taxon>Lipingzhangella</taxon>
    </lineage>
</organism>
<dbReference type="EMBL" id="JACHJT010000001">
    <property type="protein sequence ID" value="MBB4932926.1"/>
    <property type="molecule type" value="Genomic_DNA"/>
</dbReference>
<dbReference type="InterPro" id="IPR050482">
    <property type="entry name" value="Sensor_HK_TwoCompSys"/>
</dbReference>
<evidence type="ECO:0000256" key="5">
    <source>
        <dbReference type="ARBA" id="ARBA00023012"/>
    </source>
</evidence>